<keyword evidence="6" id="KW-0812">Transmembrane</keyword>
<dbReference type="AlphaFoldDB" id="A0A5B8MCN8"/>
<accession>A0A5B8MCN8</accession>
<dbReference type="GO" id="GO:0003755">
    <property type="term" value="F:peptidyl-prolyl cis-trans isomerase activity"/>
    <property type="evidence" value="ECO:0007669"/>
    <property type="project" value="UniProtKB-KW"/>
</dbReference>
<dbReference type="InterPro" id="IPR046357">
    <property type="entry name" value="PPIase_dom_sf"/>
</dbReference>
<keyword evidence="6" id="KW-0472">Membrane</keyword>
<dbReference type="InterPro" id="IPR001179">
    <property type="entry name" value="PPIase_FKBP_dom"/>
</dbReference>
<comment type="catalytic activity">
    <reaction evidence="1 5">
        <text>[protein]-peptidylproline (omega=180) = [protein]-peptidylproline (omega=0)</text>
        <dbReference type="Rhea" id="RHEA:16237"/>
        <dbReference type="Rhea" id="RHEA-COMP:10747"/>
        <dbReference type="Rhea" id="RHEA-COMP:10748"/>
        <dbReference type="ChEBI" id="CHEBI:83833"/>
        <dbReference type="ChEBI" id="CHEBI:83834"/>
        <dbReference type="EC" id="5.2.1.8"/>
    </reaction>
</comment>
<dbReference type="Pfam" id="PF00254">
    <property type="entry name" value="FKBP_C"/>
    <property type="match status" value="1"/>
</dbReference>
<evidence type="ECO:0000313" key="8">
    <source>
        <dbReference type="EMBL" id="QDZ18183.1"/>
    </source>
</evidence>
<feature type="transmembrane region" description="Helical" evidence="6">
    <location>
        <begin position="20"/>
        <end position="37"/>
    </location>
</feature>
<keyword evidence="6" id="KW-1133">Transmembrane helix</keyword>
<evidence type="ECO:0000259" key="7">
    <source>
        <dbReference type="PROSITE" id="PS50059"/>
    </source>
</evidence>
<dbReference type="PROSITE" id="PS50059">
    <property type="entry name" value="FKBP_PPIASE"/>
    <property type="match status" value="1"/>
</dbReference>
<evidence type="ECO:0000256" key="3">
    <source>
        <dbReference type="ARBA" id="ARBA00023110"/>
    </source>
</evidence>
<feature type="domain" description="PPIase FKBP-type" evidence="7">
    <location>
        <begin position="392"/>
        <end position="483"/>
    </location>
</feature>
<name>A0A5B8MCN8_9CHLO</name>
<dbReference type="Proteomes" id="UP000316726">
    <property type="component" value="Chromosome 1"/>
</dbReference>
<reference evidence="8 9" key="1">
    <citation type="submission" date="2018-07" db="EMBL/GenBank/DDBJ databases">
        <title>The complete nuclear genome of the prasinophyte Chloropicon primus (CCMP1205).</title>
        <authorList>
            <person name="Pombert J.-F."/>
            <person name="Otis C."/>
            <person name="Turmel M."/>
            <person name="Lemieux C."/>
        </authorList>
    </citation>
    <scope>NUCLEOTIDE SEQUENCE [LARGE SCALE GENOMIC DNA]</scope>
    <source>
        <strain evidence="8 9">CCMP1205</strain>
    </source>
</reference>
<evidence type="ECO:0000256" key="5">
    <source>
        <dbReference type="PROSITE-ProRule" id="PRU00277"/>
    </source>
</evidence>
<proteinExistence type="predicted"/>
<keyword evidence="9" id="KW-1185">Reference proteome</keyword>
<protein>
    <recommendedName>
        <fullName evidence="2 5">peptidylprolyl isomerase</fullName>
        <ecNumber evidence="2 5">5.2.1.8</ecNumber>
    </recommendedName>
</protein>
<sequence>MRGIKGNVSRPLRRSRQKVLASVALLVGVIGVLQYLAGPNGDFGWTGEGSSTFRKPFADFQALNLDGVPRLEESAGRSEGNLRPCEFFFSLLEDRRVRQLATEWERLAPPHVEAVLKQEDLGEKFIVADREVIERHLGDLLRTLWSTYGTPIFAFWLKYFHLQISGETWGAWDLKSKATTSLSFEEHALGMWIAKQVFDRRVESQMDAYAPLVDGRELRADNIEDVAMLCGYSALLQKEQNASLHGEKRWEDAPEKFKLAIGTPDTTKYDDVIHAVVWSQLRYLQDKPKFEEVLLYLGNLCSYAPFNQGYMACGHGIGHGIFYFSGNSGLPRGGSEFRALEAESLESSLKHVAVRFMDGLSEGMKTSLTPDGGVKKEMINEGERFNGKPRETDEVLVHYTAQLGDGTVYQTSRVGAEDRPHPIRLDGHETIKGLAIAISTMNLKEFSKFTFSPEYAYGEQGSPDGLVPPNTPIVYEIELLHWNAAADDGYEVKETAEDRRNALSFDLTMLACERVASTMSIESGDAVLDDYASSSCYTGFYHEMHRTLINTLSRKVYSQDDTERVAMQRANKTFNYKVNSEWNDRVLKKCDSIGGTYLEALWGAFRHGKRAKLHHALRRAAGACYYNRGYFQLSYEDHMLDAYKFVSDSVTKCSDLGKEKCKRICEQEDLGKNDIKRVQGHNYPFTWEKCVSTCTRLAEEHVQPLCWHGIGSNLGILSKDCIELVGKSYKNSNKPPNPAEEEERTAEFVAMAMSGVSECLLLCASHDSCTRAMWESCVLGFLYMRGVQLLFGDNGSILVCEHLEEDPYLYDLCTDVLGGFVPENAMKQPVVGTFKLQPGSKERWNNATIPELRTALSIGPGHSTVLSCVLSPDPEKCFCKFPLSVKARLRPPQA</sequence>
<keyword evidence="3 5" id="KW-0697">Rotamase</keyword>
<dbReference type="EC" id="5.2.1.8" evidence="2 5"/>
<dbReference type="GO" id="GO:0005737">
    <property type="term" value="C:cytoplasm"/>
    <property type="evidence" value="ECO:0007669"/>
    <property type="project" value="TreeGrafter"/>
</dbReference>
<evidence type="ECO:0000256" key="1">
    <source>
        <dbReference type="ARBA" id="ARBA00000971"/>
    </source>
</evidence>
<dbReference type="PANTHER" id="PTHR10516:SF443">
    <property type="entry name" value="FK506-BINDING PROTEIN 59-RELATED"/>
    <property type="match status" value="1"/>
</dbReference>
<dbReference type="Gene3D" id="3.10.50.40">
    <property type="match status" value="1"/>
</dbReference>
<evidence type="ECO:0000313" key="9">
    <source>
        <dbReference type="Proteomes" id="UP000316726"/>
    </source>
</evidence>
<evidence type="ECO:0000256" key="4">
    <source>
        <dbReference type="ARBA" id="ARBA00023235"/>
    </source>
</evidence>
<evidence type="ECO:0000256" key="2">
    <source>
        <dbReference type="ARBA" id="ARBA00013194"/>
    </source>
</evidence>
<keyword evidence="4 5" id="KW-0413">Isomerase</keyword>
<dbReference type="SUPFAM" id="SSF54534">
    <property type="entry name" value="FKBP-like"/>
    <property type="match status" value="1"/>
</dbReference>
<dbReference type="InterPro" id="IPR050689">
    <property type="entry name" value="FKBP-type_PPIase"/>
</dbReference>
<dbReference type="EMBL" id="CP031034">
    <property type="protein sequence ID" value="QDZ18183.1"/>
    <property type="molecule type" value="Genomic_DNA"/>
</dbReference>
<dbReference type="PANTHER" id="PTHR10516">
    <property type="entry name" value="PEPTIDYL-PROLYL CIS-TRANS ISOMERASE"/>
    <property type="match status" value="1"/>
</dbReference>
<evidence type="ECO:0000256" key="6">
    <source>
        <dbReference type="SAM" id="Phobius"/>
    </source>
</evidence>
<dbReference type="STRING" id="1764295.A0A5B8MCN8"/>
<organism evidence="8 9">
    <name type="scientific">Chloropicon primus</name>
    <dbReference type="NCBI Taxonomy" id="1764295"/>
    <lineage>
        <taxon>Eukaryota</taxon>
        <taxon>Viridiplantae</taxon>
        <taxon>Chlorophyta</taxon>
        <taxon>Chloropicophyceae</taxon>
        <taxon>Chloropicales</taxon>
        <taxon>Chloropicaceae</taxon>
        <taxon>Chloropicon</taxon>
    </lineage>
</organism>
<gene>
    <name evidence="8" type="ORF">A3770_01p07010</name>
</gene>
<dbReference type="OrthoDB" id="1902587at2759"/>